<keyword evidence="2" id="KW-1185">Reference proteome</keyword>
<reference evidence="1" key="1">
    <citation type="submission" date="2022-04" db="EMBL/GenBank/DDBJ databases">
        <title>Carnegiea gigantea Genome sequencing and assembly v2.</title>
        <authorList>
            <person name="Copetti D."/>
            <person name="Sanderson M.J."/>
            <person name="Burquez A."/>
            <person name="Wojciechowski M.F."/>
        </authorList>
    </citation>
    <scope>NUCLEOTIDE SEQUENCE</scope>
    <source>
        <strain evidence="1">SGP5-SGP5p</strain>
        <tissue evidence="1">Aerial part</tissue>
    </source>
</reference>
<organism evidence="1 2">
    <name type="scientific">Carnegiea gigantea</name>
    <dbReference type="NCBI Taxonomy" id="171969"/>
    <lineage>
        <taxon>Eukaryota</taxon>
        <taxon>Viridiplantae</taxon>
        <taxon>Streptophyta</taxon>
        <taxon>Embryophyta</taxon>
        <taxon>Tracheophyta</taxon>
        <taxon>Spermatophyta</taxon>
        <taxon>Magnoliopsida</taxon>
        <taxon>eudicotyledons</taxon>
        <taxon>Gunneridae</taxon>
        <taxon>Pentapetalae</taxon>
        <taxon>Caryophyllales</taxon>
        <taxon>Cactineae</taxon>
        <taxon>Cactaceae</taxon>
        <taxon>Cactoideae</taxon>
        <taxon>Echinocereeae</taxon>
        <taxon>Carnegiea</taxon>
    </lineage>
</organism>
<dbReference type="Gene3D" id="3.60.10.10">
    <property type="entry name" value="Endonuclease/exonuclease/phosphatase"/>
    <property type="match status" value="1"/>
</dbReference>
<accession>A0A9Q1QIF3</accession>
<name>A0A9Q1QIF3_9CARY</name>
<gene>
    <name evidence="1" type="ORF">Cgig2_023636</name>
</gene>
<dbReference type="OrthoDB" id="1434605at2759"/>
<dbReference type="InterPro" id="IPR036691">
    <property type="entry name" value="Endo/exonu/phosph_ase_sf"/>
</dbReference>
<dbReference type="EMBL" id="JAKOGI010000166">
    <property type="protein sequence ID" value="KAJ8441450.1"/>
    <property type="molecule type" value="Genomic_DNA"/>
</dbReference>
<dbReference type="AlphaFoldDB" id="A0A9Q1QIF3"/>
<dbReference type="Proteomes" id="UP001153076">
    <property type="component" value="Unassembled WGS sequence"/>
</dbReference>
<sequence length="339" mass="39351">MLNFDSAECKTEDFEIILPASVSSRDLRCTITFQFKTDTMMVVAQAQTRPAAVALFRTQGFYSNEDLLISLQKDYTQPRRAHDYTKSMPRRPCEIWHYHRAKKAQLQPEIGFINRTIDPDILILTETMVNEQNTQRIIRTLGYRHFDFVLPHNHTAGVWLLWKDDNVVVNVLAKDHRAIHYSILEKGTNNQCIIAAVYAPAQTHEKNDFWHHLMSLNDIFHIPWSVLGNFNEMLHVSKKIGGVPLSASKLYRLNNFLSTCKALDTNVQGRDFTWKKFIYGQLIHEKLDRVIVQEDCLQLFSNYCVTNGPFTCSGHSYVYLDTEPIHLPRKGTTFRYQHS</sequence>
<evidence type="ECO:0000313" key="2">
    <source>
        <dbReference type="Proteomes" id="UP001153076"/>
    </source>
</evidence>
<proteinExistence type="predicted"/>
<comment type="caution">
    <text evidence="1">The sequence shown here is derived from an EMBL/GenBank/DDBJ whole genome shotgun (WGS) entry which is preliminary data.</text>
</comment>
<dbReference type="PANTHER" id="PTHR35218">
    <property type="entry name" value="RNASE H DOMAIN-CONTAINING PROTEIN"/>
    <property type="match status" value="1"/>
</dbReference>
<evidence type="ECO:0000313" key="1">
    <source>
        <dbReference type="EMBL" id="KAJ8441450.1"/>
    </source>
</evidence>
<dbReference type="SUPFAM" id="SSF56219">
    <property type="entry name" value="DNase I-like"/>
    <property type="match status" value="1"/>
</dbReference>
<protein>
    <submittedName>
        <fullName evidence="1">Uncharacterized protein</fullName>
    </submittedName>
</protein>
<dbReference type="PANTHER" id="PTHR35218:SF7">
    <property type="entry name" value="ENDONUCLEASE_EXONUCLEASE_PHOSPHATASE"/>
    <property type="match status" value="1"/>
</dbReference>